<evidence type="ECO:0000313" key="2">
    <source>
        <dbReference type="Proteomes" id="UP000070544"/>
    </source>
</evidence>
<protein>
    <submittedName>
        <fullName evidence="1">Uncharacterized protein</fullName>
    </submittedName>
</protein>
<evidence type="ECO:0000313" key="1">
    <source>
        <dbReference type="EMBL" id="KXS10130.1"/>
    </source>
</evidence>
<reference evidence="1 2" key="1">
    <citation type="journal article" date="2015" name="Genome Biol. Evol.">
        <title>Phylogenomic analyses indicate that early fungi evolved digesting cell walls of algal ancestors of land plants.</title>
        <authorList>
            <person name="Chang Y."/>
            <person name="Wang S."/>
            <person name="Sekimoto S."/>
            <person name="Aerts A.L."/>
            <person name="Choi C."/>
            <person name="Clum A."/>
            <person name="LaButti K.M."/>
            <person name="Lindquist E.A."/>
            <person name="Yee Ngan C."/>
            <person name="Ohm R.A."/>
            <person name="Salamov A.A."/>
            <person name="Grigoriev I.V."/>
            <person name="Spatafora J.W."/>
            <person name="Berbee M.L."/>
        </authorList>
    </citation>
    <scope>NUCLEOTIDE SEQUENCE [LARGE SCALE GENOMIC DNA]</scope>
    <source>
        <strain evidence="1 2">JEL478</strain>
    </source>
</reference>
<dbReference type="Proteomes" id="UP000070544">
    <property type="component" value="Unassembled WGS sequence"/>
</dbReference>
<gene>
    <name evidence="1" type="ORF">M427DRAFT_188390</name>
</gene>
<proteinExistence type="predicted"/>
<sequence length="164" mass="18442">WHILFFSNSSISKHPQRLAAHHTHPHIAFFDDYKASSRLISKASATRASNNHLHPLLLRDWCRPFSTTSTNLFTSPLILFHEFDRTISGTKQPIPTSLATYIVSLTRLHSVFQWVRLISCKIVVKVLNLPGGITLDRVCALFKSVGVHENCHALRSWNGSSSSA</sequence>
<name>A0A139A045_GONPJ</name>
<organism evidence="1 2">
    <name type="scientific">Gonapodya prolifera (strain JEL478)</name>
    <name type="common">Monoblepharis prolifera</name>
    <dbReference type="NCBI Taxonomy" id="1344416"/>
    <lineage>
        <taxon>Eukaryota</taxon>
        <taxon>Fungi</taxon>
        <taxon>Fungi incertae sedis</taxon>
        <taxon>Chytridiomycota</taxon>
        <taxon>Chytridiomycota incertae sedis</taxon>
        <taxon>Monoblepharidomycetes</taxon>
        <taxon>Monoblepharidales</taxon>
        <taxon>Gonapodyaceae</taxon>
        <taxon>Gonapodya</taxon>
    </lineage>
</organism>
<dbReference type="AlphaFoldDB" id="A0A139A045"/>
<keyword evidence="2" id="KW-1185">Reference proteome</keyword>
<accession>A0A139A045</accession>
<dbReference type="EMBL" id="KQ965836">
    <property type="protein sequence ID" value="KXS10130.1"/>
    <property type="molecule type" value="Genomic_DNA"/>
</dbReference>
<feature type="non-terminal residue" evidence="1">
    <location>
        <position position="1"/>
    </location>
</feature>